<feature type="domain" description="Phosphoribosyltransferase" evidence="11">
    <location>
        <begin position="335"/>
        <end position="535"/>
    </location>
</feature>
<feature type="domain" description="Ubiquitin fusion degradation protein UFD1 N-terminal subdomain 1" evidence="10">
    <location>
        <begin position="596"/>
        <end position="672"/>
    </location>
</feature>
<comment type="caution">
    <text evidence="12">The sequence shown here is derived from an EMBL/GenBank/DDBJ whole genome shotgun (WGS) entry which is preliminary data.</text>
</comment>
<protein>
    <recommendedName>
        <fullName evidence="8">Uridine kinase</fullName>
        <ecNumber evidence="8">2.7.1.48</ecNumber>
    </recommendedName>
</protein>
<sequence length="675" mass="76089">MADKAVNGSVEKDPSVKSVQIGEIPDYCNSSGSSVDELVNGVCSRVSPSPPASRRRLRTMSGSKSEHHLLTTKSGRKIYTKGRPPWYDKFGNTFKQPYVIGICGGSASGKTTVAEKIIEKLEIPWVTILSMDSFYKVLSEEEHILAEQSNYNFDHPNAFDFDLLHEVLTRLREGKNCEVPVYDFTTHARDNNPKMMYGADVLIFEGILAFHRPDITEMMDMKVFVDTDGDVRLARRLNRDINERGRDTIGVLDQYFRFVKPAFEAYIAPGMKVADIIVPRGGDNDVAINLIAKQVKTQLIKRGYDQTAASQCRHDLVNMNQIPDHLPDSLTIIRETPQVRGLHTFIRNKNTKRDELIFYSERLTRILVEEAMNFMPYKDVEIELNNGQKVMGRRQSAKICGIAIMRAGETMENSLRAVVKDCKMGKILIQTNDKTMEPELYYLRLPKDIDKYKVMLLDATVATGAAAMMAIRILLDHDVPEENIYVLSLLMSEPGVHALAYAFPKVRLITTAVDSQLSDNFYVLPGMGNFGDRYYVENEPHCVVTWRKPLCEYRIGKDKFPSGVGKTRFITKMMNILSGMMGMGGGYGGRYSCVMRAYSAAFFEADSVKVMELNHGGKILLPNSTLDYLIRYNVPYPMLFKVSSTSETPRATNCGVLEFSAPEGKCYLPQWVSLL</sequence>
<dbReference type="EC" id="2.7.1.48" evidence="8"/>
<comment type="pathway">
    <text evidence="8">Pyrimidine metabolism; CTP biosynthesis via salvage pathway; CTP from cytidine: step 1/3.</text>
</comment>
<evidence type="ECO:0000256" key="4">
    <source>
        <dbReference type="ARBA" id="ARBA00022741"/>
    </source>
</evidence>
<dbReference type="Pfam" id="PF00485">
    <property type="entry name" value="PRK"/>
    <property type="match status" value="1"/>
</dbReference>
<dbReference type="EMBL" id="JAVFWL010000004">
    <property type="protein sequence ID" value="KAK6747661.1"/>
    <property type="molecule type" value="Genomic_DNA"/>
</dbReference>
<feature type="domain" description="Phosphoribulokinase/uridine kinase" evidence="9">
    <location>
        <begin position="99"/>
        <end position="287"/>
    </location>
</feature>
<evidence type="ECO:0000313" key="12">
    <source>
        <dbReference type="EMBL" id="KAK6747661.1"/>
    </source>
</evidence>
<organism evidence="12 13">
    <name type="scientific">Necator americanus</name>
    <name type="common">Human hookworm</name>
    <dbReference type="NCBI Taxonomy" id="51031"/>
    <lineage>
        <taxon>Eukaryota</taxon>
        <taxon>Metazoa</taxon>
        <taxon>Ecdysozoa</taxon>
        <taxon>Nematoda</taxon>
        <taxon>Chromadorea</taxon>
        <taxon>Rhabditida</taxon>
        <taxon>Rhabditina</taxon>
        <taxon>Rhabditomorpha</taxon>
        <taxon>Strongyloidea</taxon>
        <taxon>Ancylostomatidae</taxon>
        <taxon>Bunostominae</taxon>
        <taxon>Necator</taxon>
    </lineage>
</organism>
<evidence type="ECO:0000256" key="5">
    <source>
        <dbReference type="ARBA" id="ARBA00022777"/>
    </source>
</evidence>
<dbReference type="Gene3D" id="2.40.40.50">
    <property type="entry name" value="Ubiquitin fusion degradation protein UFD1, N-terminal domain"/>
    <property type="match status" value="1"/>
</dbReference>
<dbReference type="InterPro" id="IPR006083">
    <property type="entry name" value="PRK/URK"/>
</dbReference>
<evidence type="ECO:0000313" key="13">
    <source>
        <dbReference type="Proteomes" id="UP001303046"/>
    </source>
</evidence>
<accession>A0ABR1DCB3</accession>
<dbReference type="NCBIfam" id="NF001097">
    <property type="entry name" value="PRK00129.1"/>
    <property type="match status" value="1"/>
</dbReference>
<dbReference type="SUPFAM" id="SSF52540">
    <property type="entry name" value="P-loop containing nucleoside triphosphate hydrolases"/>
    <property type="match status" value="1"/>
</dbReference>
<comment type="catalytic activity">
    <reaction evidence="6 8">
        <text>cytidine + ATP = CMP + ADP + H(+)</text>
        <dbReference type="Rhea" id="RHEA:24674"/>
        <dbReference type="ChEBI" id="CHEBI:15378"/>
        <dbReference type="ChEBI" id="CHEBI:17562"/>
        <dbReference type="ChEBI" id="CHEBI:30616"/>
        <dbReference type="ChEBI" id="CHEBI:60377"/>
        <dbReference type="ChEBI" id="CHEBI:456216"/>
        <dbReference type="EC" id="2.7.1.48"/>
    </reaction>
</comment>
<dbReference type="InterPro" id="IPR055417">
    <property type="entry name" value="UFD1_N1"/>
</dbReference>
<dbReference type="NCBIfam" id="TIGR00235">
    <property type="entry name" value="udk"/>
    <property type="match status" value="1"/>
</dbReference>
<evidence type="ECO:0000259" key="10">
    <source>
        <dbReference type="Pfam" id="PF03152"/>
    </source>
</evidence>
<dbReference type="CDD" id="cd02023">
    <property type="entry name" value="UMPK"/>
    <property type="match status" value="1"/>
</dbReference>
<evidence type="ECO:0000256" key="3">
    <source>
        <dbReference type="ARBA" id="ARBA00022679"/>
    </source>
</evidence>
<name>A0ABR1DCB3_NECAM</name>
<dbReference type="Gene3D" id="3.40.50.300">
    <property type="entry name" value="P-loop containing nucleotide triphosphate hydrolases"/>
    <property type="match status" value="1"/>
</dbReference>
<dbReference type="CDD" id="cd06223">
    <property type="entry name" value="PRTases_typeI"/>
    <property type="match status" value="1"/>
</dbReference>
<dbReference type="Gene3D" id="3.40.50.2020">
    <property type="match status" value="1"/>
</dbReference>
<dbReference type="InterPro" id="IPR027417">
    <property type="entry name" value="P-loop_NTPase"/>
</dbReference>
<keyword evidence="5 8" id="KW-0418">Kinase</keyword>
<dbReference type="InterPro" id="IPR042299">
    <property type="entry name" value="Ufd1-like_Nn"/>
</dbReference>
<dbReference type="Proteomes" id="UP001303046">
    <property type="component" value="Unassembled WGS sequence"/>
</dbReference>
<dbReference type="NCBIfam" id="NF004018">
    <property type="entry name" value="PRK05480.1"/>
    <property type="match status" value="1"/>
</dbReference>
<evidence type="ECO:0000259" key="9">
    <source>
        <dbReference type="Pfam" id="PF00485"/>
    </source>
</evidence>
<keyword evidence="3 8" id="KW-0808">Transferase</keyword>
<keyword evidence="4 8" id="KW-0547">Nucleotide-binding</keyword>
<keyword evidence="13" id="KW-1185">Reference proteome</keyword>
<dbReference type="InterPro" id="IPR000764">
    <property type="entry name" value="Uridine_kinase-like"/>
</dbReference>
<evidence type="ECO:0000259" key="11">
    <source>
        <dbReference type="Pfam" id="PF14681"/>
    </source>
</evidence>
<evidence type="ECO:0000256" key="8">
    <source>
        <dbReference type="RuleBase" id="RU003825"/>
    </source>
</evidence>
<dbReference type="SUPFAM" id="SSF53271">
    <property type="entry name" value="PRTase-like"/>
    <property type="match status" value="1"/>
</dbReference>
<gene>
    <name evidence="12" type="primary">Necator_chrIV.g13996</name>
    <name evidence="12" type="ORF">RB195_000703</name>
</gene>
<evidence type="ECO:0000256" key="6">
    <source>
        <dbReference type="ARBA" id="ARBA00047436"/>
    </source>
</evidence>
<comment type="catalytic activity">
    <reaction evidence="7 8">
        <text>uridine + ATP = UMP + ADP + H(+)</text>
        <dbReference type="Rhea" id="RHEA:16825"/>
        <dbReference type="ChEBI" id="CHEBI:15378"/>
        <dbReference type="ChEBI" id="CHEBI:16704"/>
        <dbReference type="ChEBI" id="CHEBI:30616"/>
        <dbReference type="ChEBI" id="CHEBI:57865"/>
        <dbReference type="ChEBI" id="CHEBI:456216"/>
        <dbReference type="EC" id="2.7.1.48"/>
    </reaction>
</comment>
<comment type="similarity">
    <text evidence="2 8">Belongs to the uridine kinase family.</text>
</comment>
<reference evidence="12 13" key="1">
    <citation type="submission" date="2023-08" db="EMBL/GenBank/DDBJ databases">
        <title>A Necator americanus chromosomal reference genome.</title>
        <authorList>
            <person name="Ilik V."/>
            <person name="Petrzelkova K.J."/>
            <person name="Pardy F."/>
            <person name="Fuh T."/>
            <person name="Niatou-Singa F.S."/>
            <person name="Gouil Q."/>
            <person name="Baker L."/>
            <person name="Ritchie M.E."/>
            <person name="Jex A.R."/>
            <person name="Gazzola D."/>
            <person name="Li H."/>
            <person name="Toshio Fujiwara R."/>
            <person name="Zhan B."/>
            <person name="Aroian R.V."/>
            <person name="Pafco B."/>
            <person name="Schwarz E.M."/>
        </authorList>
    </citation>
    <scope>NUCLEOTIDE SEQUENCE [LARGE SCALE GENOMIC DNA]</scope>
    <source>
        <strain evidence="12 13">Aroian</strain>
        <tissue evidence="12">Whole animal</tissue>
    </source>
</reference>
<dbReference type="InterPro" id="IPR000836">
    <property type="entry name" value="PRTase_dom"/>
</dbReference>
<dbReference type="Pfam" id="PF14681">
    <property type="entry name" value="UPRTase"/>
    <property type="match status" value="1"/>
</dbReference>
<dbReference type="PRINTS" id="PR00988">
    <property type="entry name" value="URIDINKINASE"/>
</dbReference>
<dbReference type="Pfam" id="PF03152">
    <property type="entry name" value="UFD1_N1"/>
    <property type="match status" value="1"/>
</dbReference>
<evidence type="ECO:0000256" key="1">
    <source>
        <dbReference type="ARBA" id="ARBA00004690"/>
    </source>
</evidence>
<proteinExistence type="inferred from homology"/>
<evidence type="ECO:0000256" key="2">
    <source>
        <dbReference type="ARBA" id="ARBA00005408"/>
    </source>
</evidence>
<dbReference type="InterPro" id="IPR029057">
    <property type="entry name" value="PRTase-like"/>
</dbReference>
<comment type="pathway">
    <text evidence="1 8">Pyrimidine metabolism; UMP biosynthesis via salvage pathway; UMP from uridine: step 1/1.</text>
</comment>
<keyword evidence="8" id="KW-0067">ATP-binding</keyword>
<evidence type="ECO:0000256" key="7">
    <source>
        <dbReference type="ARBA" id="ARBA00048909"/>
    </source>
</evidence>
<dbReference type="PANTHER" id="PTHR10285">
    <property type="entry name" value="URIDINE KINASE"/>
    <property type="match status" value="1"/>
</dbReference>